<dbReference type="InterPro" id="IPR001330">
    <property type="entry name" value="Prenyltrans"/>
</dbReference>
<feature type="domain" description="Prenyltransferase alpha-alpha toroid" evidence="15">
    <location>
        <begin position="56"/>
        <end position="384"/>
    </location>
</feature>
<dbReference type="FunFam" id="1.50.10.20:FF:000007">
    <property type="entry name" value="Protein farnesyltransferase subunit beta"/>
    <property type="match status" value="1"/>
</dbReference>
<reference evidence="16" key="1">
    <citation type="journal article" date="2024" name="Gigascience">
        <title>Chromosome-level genome of the poultry shaft louse Menopon gallinae provides insight into the host-switching and adaptive evolution of parasitic lice.</title>
        <authorList>
            <person name="Xu Y."/>
            <person name="Ma L."/>
            <person name="Liu S."/>
            <person name="Liang Y."/>
            <person name="Liu Q."/>
            <person name="He Z."/>
            <person name="Tian L."/>
            <person name="Duan Y."/>
            <person name="Cai W."/>
            <person name="Li H."/>
            <person name="Song F."/>
        </authorList>
    </citation>
    <scope>NUCLEOTIDE SEQUENCE</scope>
    <source>
        <strain evidence="16">Cailab_2023a</strain>
    </source>
</reference>
<organism evidence="16">
    <name type="scientific">Menopon gallinae</name>
    <name type="common">poultry shaft louse</name>
    <dbReference type="NCBI Taxonomy" id="328185"/>
    <lineage>
        <taxon>Eukaryota</taxon>
        <taxon>Metazoa</taxon>
        <taxon>Ecdysozoa</taxon>
        <taxon>Arthropoda</taxon>
        <taxon>Hexapoda</taxon>
        <taxon>Insecta</taxon>
        <taxon>Pterygota</taxon>
        <taxon>Neoptera</taxon>
        <taxon>Paraneoptera</taxon>
        <taxon>Psocodea</taxon>
        <taxon>Troctomorpha</taxon>
        <taxon>Phthiraptera</taxon>
        <taxon>Amblycera</taxon>
        <taxon>Menoponidae</taxon>
        <taxon>Menopon</taxon>
    </lineage>
</organism>
<keyword evidence="4" id="KW-0597">Phosphoprotein</keyword>
<dbReference type="SUPFAM" id="SSF48239">
    <property type="entry name" value="Terpenoid cyclases/Protein prenyltransferases"/>
    <property type="match status" value="1"/>
</dbReference>
<evidence type="ECO:0000256" key="4">
    <source>
        <dbReference type="ARBA" id="ARBA00022553"/>
    </source>
</evidence>
<comment type="function">
    <text evidence="12">Essential subunit of the farnesyltransferase complex. Catalyzes the transfer of a farnesyl moiety from farnesyl diphosphate to a cysteine at the fourth position from the C-terminus of several proteins having the C-terminal sequence Cys-aliphatic-aliphatic-X.</text>
</comment>
<sequence length="411" mass="45949">MAVNTRLYSEIVNERFDEENVPTVTSEEQIKVENTIANLFRVCEHLSALEPDVPLLTRSRHISFLKKCLTHLSSGYECLDASRPWLCYWILHSLELLEASLEAEEISKIAQFLKRCQSPEGGFGGGPGQFPHLAPTYAAVNALCILGTEEAYNVIDRKKLQEFLWSLRQPNGSFEMHKEGEVDIRGVYCAVSIARLTNIYTDDLFKNSAEWIASCQTYEGGFSGYPGMEAHGGYAFCGLAALALLNKDHLCDIQAFLKWVVNKQMRFEGGFQGRTNKLVDGCYSFWQGGSFPLIHRILSKYDIKNTVDAERWLFHQEALQEYVLICCQNPSGGLVDKPNKPSDVYHTCYTLSGLSVAQHSGNSKKIVIGSPENELAAVHPLYNIGVSSTVDASLYFQNLPIPELGTKKENV</sequence>
<accession>A0AAW2HLJ5</accession>
<dbReference type="PANTHER" id="PTHR11774:SF6">
    <property type="entry name" value="PROTEIN FARNESYLTRANSFERASE SUBUNIT BETA"/>
    <property type="match status" value="1"/>
</dbReference>
<evidence type="ECO:0000256" key="2">
    <source>
        <dbReference type="ARBA" id="ARBA00012702"/>
    </source>
</evidence>
<evidence type="ECO:0000256" key="14">
    <source>
        <dbReference type="RuleBase" id="RU365056"/>
    </source>
</evidence>
<evidence type="ECO:0000256" key="8">
    <source>
        <dbReference type="ARBA" id="ARBA00022737"/>
    </source>
</evidence>
<gene>
    <name evidence="16" type="ORF">PYX00_007780</name>
</gene>
<comment type="cofactor">
    <cofactor evidence="14">
        <name>Zn(2+)</name>
        <dbReference type="ChEBI" id="CHEBI:29105"/>
    </cofactor>
    <text evidence="14">Binds 1 zinc ion per subunit.</text>
</comment>
<proteinExistence type="inferred from homology"/>
<dbReference type="Gene3D" id="1.50.10.20">
    <property type="match status" value="1"/>
</dbReference>
<keyword evidence="10" id="KW-0443">Lipid metabolism</keyword>
<dbReference type="PANTHER" id="PTHR11774">
    <property type="entry name" value="GERANYLGERANYL TRANSFERASE TYPE BETA SUBUNIT"/>
    <property type="match status" value="1"/>
</dbReference>
<evidence type="ECO:0000256" key="7">
    <source>
        <dbReference type="ARBA" id="ARBA00022723"/>
    </source>
</evidence>
<keyword evidence="9 14" id="KW-0862">Zinc</keyword>
<keyword evidence="6 14" id="KW-0808">Transferase</keyword>
<dbReference type="CDD" id="cd02893">
    <property type="entry name" value="FTase"/>
    <property type="match status" value="1"/>
</dbReference>
<keyword evidence="5 14" id="KW-0637">Prenyltransferase</keyword>
<evidence type="ECO:0000256" key="13">
    <source>
        <dbReference type="ARBA" id="ARBA00064192"/>
    </source>
</evidence>
<protein>
    <recommendedName>
        <fullName evidence="3 14">Protein farnesyltransferase subunit beta</fullName>
        <shortName evidence="14">FTase-beta</shortName>
        <ecNumber evidence="2 14">2.5.1.58</ecNumber>
    </recommendedName>
</protein>
<evidence type="ECO:0000256" key="10">
    <source>
        <dbReference type="ARBA" id="ARBA00023098"/>
    </source>
</evidence>
<dbReference type="InterPro" id="IPR008930">
    <property type="entry name" value="Terpenoid_cyclase/PrenylTrfase"/>
</dbReference>
<dbReference type="AlphaFoldDB" id="A0AAW2HLJ5"/>
<keyword evidence="7 14" id="KW-0479">Metal-binding</keyword>
<dbReference type="InterPro" id="IPR045089">
    <property type="entry name" value="PGGT1B-like"/>
</dbReference>
<comment type="subunit">
    <text evidence="14">Heterodimer of an alpha and a beta subunit.</text>
</comment>
<evidence type="ECO:0000259" key="15">
    <source>
        <dbReference type="Pfam" id="PF00432"/>
    </source>
</evidence>
<evidence type="ECO:0000256" key="11">
    <source>
        <dbReference type="ARBA" id="ARBA00050225"/>
    </source>
</evidence>
<keyword evidence="8" id="KW-0677">Repeat</keyword>
<comment type="caution">
    <text evidence="16">The sequence shown here is derived from an EMBL/GenBank/DDBJ whole genome shotgun (WGS) entry which is preliminary data.</text>
</comment>
<comment type="function">
    <text evidence="14">Catalyzes the transfer of a farnesyl moiety from farnesyl diphosphate to a cysteine at the fourth position from the C-terminus of several proteins. The beta subunit is responsible for peptide-binding.</text>
</comment>
<dbReference type="EC" id="2.5.1.58" evidence="2 14"/>
<evidence type="ECO:0000256" key="9">
    <source>
        <dbReference type="ARBA" id="ARBA00022833"/>
    </source>
</evidence>
<comment type="catalytic activity">
    <reaction evidence="11">
        <text>L-cysteinyl-[protein] + (2E,6E)-farnesyl diphosphate = S-(2E,6E)-farnesyl-L-cysteinyl-[protein] + diphosphate</text>
        <dbReference type="Rhea" id="RHEA:13345"/>
        <dbReference type="Rhea" id="RHEA-COMP:10131"/>
        <dbReference type="Rhea" id="RHEA-COMP:11535"/>
        <dbReference type="ChEBI" id="CHEBI:29950"/>
        <dbReference type="ChEBI" id="CHEBI:33019"/>
        <dbReference type="ChEBI" id="CHEBI:86019"/>
        <dbReference type="ChEBI" id="CHEBI:175763"/>
        <dbReference type="EC" id="2.5.1.58"/>
    </reaction>
</comment>
<dbReference type="GO" id="GO:0004660">
    <property type="term" value="F:protein farnesyltransferase activity"/>
    <property type="evidence" value="ECO:0007669"/>
    <property type="project" value="UniProtKB-UniRule"/>
</dbReference>
<dbReference type="EMBL" id="JARGDH010000004">
    <property type="protein sequence ID" value="KAL0270326.1"/>
    <property type="molecule type" value="Genomic_DNA"/>
</dbReference>
<evidence type="ECO:0000313" key="16">
    <source>
        <dbReference type="EMBL" id="KAL0270326.1"/>
    </source>
</evidence>
<dbReference type="InterPro" id="IPR026872">
    <property type="entry name" value="FTB"/>
</dbReference>
<dbReference type="Pfam" id="PF00432">
    <property type="entry name" value="Prenyltrans"/>
    <property type="match status" value="1"/>
</dbReference>
<dbReference type="GO" id="GO:0097354">
    <property type="term" value="P:prenylation"/>
    <property type="evidence" value="ECO:0007669"/>
    <property type="project" value="UniProtKB-UniRule"/>
</dbReference>
<name>A0AAW2HLJ5_9NEOP</name>
<evidence type="ECO:0000256" key="6">
    <source>
        <dbReference type="ARBA" id="ARBA00022679"/>
    </source>
</evidence>
<evidence type="ECO:0000256" key="3">
    <source>
        <dbReference type="ARBA" id="ARBA00015798"/>
    </source>
</evidence>
<dbReference type="GO" id="GO:0005965">
    <property type="term" value="C:protein farnesyltransferase complex"/>
    <property type="evidence" value="ECO:0007669"/>
    <property type="project" value="UniProtKB-UniRule"/>
</dbReference>
<comment type="subunit">
    <text evidence="13">Heterodimer of FNTA and FNTB.</text>
</comment>
<dbReference type="GO" id="GO:0006629">
    <property type="term" value="P:lipid metabolic process"/>
    <property type="evidence" value="ECO:0007669"/>
    <property type="project" value="UniProtKB-KW"/>
</dbReference>
<dbReference type="GO" id="GO:0008270">
    <property type="term" value="F:zinc ion binding"/>
    <property type="evidence" value="ECO:0007669"/>
    <property type="project" value="UniProtKB-UniRule"/>
</dbReference>
<comment type="similarity">
    <text evidence="1 14">Belongs to the protein prenyltransferase subunit beta family.</text>
</comment>
<evidence type="ECO:0000256" key="1">
    <source>
        <dbReference type="ARBA" id="ARBA00010497"/>
    </source>
</evidence>
<evidence type="ECO:0000256" key="5">
    <source>
        <dbReference type="ARBA" id="ARBA00022602"/>
    </source>
</evidence>
<evidence type="ECO:0000256" key="12">
    <source>
        <dbReference type="ARBA" id="ARBA00055850"/>
    </source>
</evidence>